<name>A0A0R0DN68_9GAMM</name>
<comment type="caution">
    <text evidence="1">The sequence shown here is derived from an EMBL/GenBank/DDBJ whole genome shotgun (WGS) entry which is preliminary data.</text>
</comment>
<proteinExistence type="predicted"/>
<dbReference type="EMBL" id="LDJP01000071">
    <property type="protein sequence ID" value="KRG83433.1"/>
    <property type="molecule type" value="Genomic_DNA"/>
</dbReference>
<evidence type="ECO:0008006" key="3">
    <source>
        <dbReference type="Google" id="ProtNLM"/>
    </source>
</evidence>
<dbReference type="AlphaFoldDB" id="A0A0R0DN68"/>
<protein>
    <recommendedName>
        <fullName evidence="3">Transposase</fullName>
    </recommendedName>
</protein>
<feature type="non-terminal residue" evidence="1">
    <location>
        <position position="1"/>
    </location>
</feature>
<reference evidence="1 2" key="1">
    <citation type="submission" date="2015-05" db="EMBL/GenBank/DDBJ databases">
        <title>Genome sequencing and analysis of members of genus Stenotrophomonas.</title>
        <authorList>
            <person name="Patil P.P."/>
            <person name="Midha S."/>
            <person name="Patil P.B."/>
        </authorList>
    </citation>
    <scope>NUCLEOTIDE SEQUENCE [LARGE SCALE GENOMIC DNA]</scope>
    <source>
        <strain evidence="1 2">JCM 16244</strain>
    </source>
</reference>
<dbReference type="PANTHER" id="PTHR33055">
    <property type="entry name" value="TRANSPOSASE FOR INSERTION SEQUENCE ELEMENT IS1111A"/>
    <property type="match status" value="1"/>
</dbReference>
<organism evidence="1 2">
    <name type="scientific">Stenotrophomonas daejeonensis</name>
    <dbReference type="NCBI Taxonomy" id="659018"/>
    <lineage>
        <taxon>Bacteria</taxon>
        <taxon>Pseudomonadati</taxon>
        <taxon>Pseudomonadota</taxon>
        <taxon>Gammaproteobacteria</taxon>
        <taxon>Lysobacterales</taxon>
        <taxon>Lysobacteraceae</taxon>
        <taxon>Stenotrophomonas</taxon>
    </lineage>
</organism>
<evidence type="ECO:0000313" key="2">
    <source>
        <dbReference type="Proteomes" id="UP000050940"/>
    </source>
</evidence>
<gene>
    <name evidence="1" type="ORF">ABB34_12095</name>
</gene>
<keyword evidence="2" id="KW-1185">Reference proteome</keyword>
<dbReference type="InterPro" id="IPR047650">
    <property type="entry name" value="Transpos_IS110"/>
</dbReference>
<accession>A0A0R0DN68</accession>
<evidence type="ECO:0000313" key="1">
    <source>
        <dbReference type="EMBL" id="KRG83433.1"/>
    </source>
</evidence>
<dbReference type="PATRIC" id="fig|659018.3.peg.2555"/>
<dbReference type="OrthoDB" id="9795150at2"/>
<dbReference type="PANTHER" id="PTHR33055:SF13">
    <property type="entry name" value="TRANSPOSASE"/>
    <property type="match status" value="1"/>
</dbReference>
<dbReference type="Proteomes" id="UP000050940">
    <property type="component" value="Unassembled WGS sequence"/>
</dbReference>
<sequence>VAFLCGLRPYNVARGPGKDQARVSGCRRGVRRVLYMATWAAIRARSPLAETYRRLVDAGKPKKLAVTACMRKYLTMLNAMQRDNLPWNPKGSSA</sequence>